<dbReference type="RefSeq" id="WP_009376541.1">
    <property type="nucleotide sequence ID" value="NZ_ALJD01000009.1"/>
</dbReference>
<name>J2ZY20_9EURY</name>
<evidence type="ECO:0000313" key="2">
    <source>
        <dbReference type="EMBL" id="EJN57923.1"/>
    </source>
</evidence>
<dbReference type="InterPro" id="IPR005913">
    <property type="entry name" value="dTDP_dehydrorham_reduct"/>
</dbReference>
<evidence type="ECO:0000313" key="3">
    <source>
        <dbReference type="Proteomes" id="UP000007813"/>
    </source>
</evidence>
<sequence>MKILVVGADGLLGSNVVATGLRLGHEVVGTTRGERPHNEATTHEFDVRNATRFRELLDTVKPDFAVNCAAMTDVDRCESEAELANEVNARAPAIMAERCTEQHVGFVHISTDYVFDGTVRSPYDEAASPNPIQAYGETKLRGDRAVLGTHEGSLVVRPSFVYGIHRGHDRLTGFPAWVRDQLQSEPEVSLFTDQWVTPTRAGHAATVIFELLDEDVTGVTNVASRSCVTPFEFGTLVQEHVADSSSKISSSTRDAIERPATRPQYTCLDVSRVEELLDRPEPTLVEDLAQIKSYIAR</sequence>
<dbReference type="PANTHER" id="PTHR10491">
    <property type="entry name" value="DTDP-4-DEHYDRORHAMNOSE REDUCTASE"/>
    <property type="match status" value="1"/>
</dbReference>
<dbReference type="SUPFAM" id="SSF51735">
    <property type="entry name" value="NAD(P)-binding Rossmann-fold domains"/>
    <property type="match status" value="1"/>
</dbReference>
<dbReference type="AlphaFoldDB" id="J2ZY20"/>
<dbReference type="PATRIC" id="fig|1210908.3.peg.3188"/>
<feature type="domain" description="RmlD-like substrate binding" evidence="1">
    <location>
        <begin position="1"/>
        <end position="290"/>
    </location>
</feature>
<dbReference type="eggNOG" id="arCOG01367">
    <property type="taxonomic scope" value="Archaea"/>
</dbReference>
<dbReference type="EMBL" id="ALJD01000009">
    <property type="protein sequence ID" value="EJN57923.1"/>
    <property type="molecule type" value="Genomic_DNA"/>
</dbReference>
<evidence type="ECO:0000259" key="1">
    <source>
        <dbReference type="Pfam" id="PF04321"/>
    </source>
</evidence>
<dbReference type="InterPro" id="IPR029903">
    <property type="entry name" value="RmlD-like-bd"/>
</dbReference>
<dbReference type="Proteomes" id="UP000007813">
    <property type="component" value="Unassembled WGS sequence"/>
</dbReference>
<dbReference type="OrthoDB" id="4907at2157"/>
<dbReference type="InterPro" id="IPR036291">
    <property type="entry name" value="NAD(P)-bd_dom_sf"/>
</dbReference>
<dbReference type="Gene3D" id="3.40.50.720">
    <property type="entry name" value="NAD(P)-binding Rossmann-like Domain"/>
    <property type="match status" value="1"/>
</dbReference>
<gene>
    <name evidence="2" type="ORF">HSB1_33400</name>
</gene>
<reference evidence="2 3" key="1">
    <citation type="journal article" date="2012" name="J. Bacteriol.">
        <title>Draft Genome Sequence of the Extremely Halophilic Archaeon Halogranum salarium B-1T.</title>
        <authorList>
            <person name="Kim K.K."/>
            <person name="Lee K.C."/>
            <person name="Lee J.S."/>
        </authorList>
    </citation>
    <scope>NUCLEOTIDE SEQUENCE [LARGE SCALE GENOMIC DNA]</scope>
    <source>
        <strain evidence="2 3">B-1</strain>
    </source>
</reference>
<comment type="caution">
    <text evidence="2">The sequence shown here is derived from an EMBL/GenBank/DDBJ whole genome shotgun (WGS) entry which is preliminary data.</text>
</comment>
<dbReference type="Pfam" id="PF04321">
    <property type="entry name" value="RmlD_sub_bind"/>
    <property type="match status" value="1"/>
</dbReference>
<protein>
    <submittedName>
        <fullName evidence="2">dTDP-4-dehydrorhamnose reductase</fullName>
    </submittedName>
</protein>
<accession>J2ZY20</accession>
<dbReference type="CDD" id="cd05254">
    <property type="entry name" value="dTDP_HR_like_SDR_e"/>
    <property type="match status" value="1"/>
</dbReference>
<proteinExistence type="predicted"/>
<organism evidence="2 3">
    <name type="scientific">Halogranum salarium B-1</name>
    <dbReference type="NCBI Taxonomy" id="1210908"/>
    <lineage>
        <taxon>Archaea</taxon>
        <taxon>Methanobacteriati</taxon>
        <taxon>Methanobacteriota</taxon>
        <taxon>Stenosarchaea group</taxon>
        <taxon>Halobacteria</taxon>
        <taxon>Halobacteriales</taxon>
        <taxon>Haloferacaceae</taxon>
    </lineage>
</organism>
<dbReference type="PANTHER" id="PTHR10491:SF4">
    <property type="entry name" value="METHIONINE ADENOSYLTRANSFERASE 2 SUBUNIT BETA"/>
    <property type="match status" value="1"/>
</dbReference>